<dbReference type="PANTHER" id="PTHR43861">
    <property type="entry name" value="TRANS-ACONITATE 2-METHYLTRANSFERASE-RELATED"/>
    <property type="match status" value="1"/>
</dbReference>
<evidence type="ECO:0000313" key="2">
    <source>
        <dbReference type="Proteomes" id="UP000321124"/>
    </source>
</evidence>
<dbReference type="EMBL" id="CP031775">
    <property type="protein sequence ID" value="QDZ91789.1"/>
    <property type="molecule type" value="Genomic_DNA"/>
</dbReference>
<dbReference type="RefSeq" id="WP_208659578.1">
    <property type="nucleotide sequence ID" value="NZ_CP031775.2"/>
</dbReference>
<keyword evidence="1" id="KW-0489">Methyltransferase</keyword>
<organism evidence="1 2">
    <name type="scientific">Shewanella decolorationis</name>
    <dbReference type="NCBI Taxonomy" id="256839"/>
    <lineage>
        <taxon>Bacteria</taxon>
        <taxon>Pseudomonadati</taxon>
        <taxon>Pseudomonadota</taxon>
        <taxon>Gammaproteobacteria</taxon>
        <taxon>Alteromonadales</taxon>
        <taxon>Shewanellaceae</taxon>
        <taxon>Shewanella</taxon>
    </lineage>
</organism>
<reference evidence="1 2" key="1">
    <citation type="journal article" date="2019" name="Ecotoxicol. Environ. Saf.">
        <title>Microbial characterization of heavy metal resistant bacterial strains isolated from an electroplating wastewater treatment plant.</title>
        <authorList>
            <person name="Cai X."/>
            <person name="Zheng X."/>
            <person name="Zhang D."/>
            <person name="Iqbal W."/>
            <person name="Liu C."/>
            <person name="Yang B."/>
            <person name="Zhao X."/>
            <person name="Lu X."/>
            <person name="Mao Y."/>
        </authorList>
    </citation>
    <scope>NUCLEOTIDE SEQUENCE [LARGE SCALE GENOMIC DNA]</scope>
    <source>
        <strain evidence="1 2">Ni1-3</strain>
    </source>
</reference>
<accession>A0A5B8R0U6</accession>
<dbReference type="Gene3D" id="3.40.50.150">
    <property type="entry name" value="Vaccinia Virus protein VP39"/>
    <property type="match status" value="1"/>
</dbReference>
<dbReference type="GO" id="GO:0008168">
    <property type="term" value="F:methyltransferase activity"/>
    <property type="evidence" value="ECO:0007669"/>
    <property type="project" value="UniProtKB-KW"/>
</dbReference>
<name>A0A5B8R0U6_9GAMM</name>
<protein>
    <submittedName>
        <fullName evidence="1">Class I SAM-dependent methyltransferase</fullName>
    </submittedName>
</protein>
<keyword evidence="1" id="KW-0808">Transferase</keyword>
<dbReference type="Pfam" id="PF13489">
    <property type="entry name" value="Methyltransf_23"/>
    <property type="match status" value="1"/>
</dbReference>
<dbReference type="GO" id="GO:0032259">
    <property type="term" value="P:methylation"/>
    <property type="evidence" value="ECO:0007669"/>
    <property type="project" value="UniProtKB-KW"/>
</dbReference>
<dbReference type="CDD" id="cd02440">
    <property type="entry name" value="AdoMet_MTases"/>
    <property type="match status" value="1"/>
</dbReference>
<proteinExistence type="predicted"/>
<dbReference type="PANTHER" id="PTHR43861:SF1">
    <property type="entry name" value="TRANS-ACONITATE 2-METHYLTRANSFERASE"/>
    <property type="match status" value="1"/>
</dbReference>
<dbReference type="AlphaFoldDB" id="A0A5B8R0U6"/>
<sequence length="192" mass="21104">MSIDFYNQNASSFYASTVEVDSTSLLEQFTPYLPKGGSVLDAGCGSGRDSKRLIEFGFHVDAFDASEALATLAQQLLGKPVRVATFMQFTSTQQYDGIWACASLLHVSKASLPDTFAHLASMLKLGGAFYCSFKYGQGEVERDGRSFTHCDEVLLAELLTGLPLAIDKVWLTTDLRVGRENEQWLNAVLLKQ</sequence>
<dbReference type="InterPro" id="IPR029063">
    <property type="entry name" value="SAM-dependent_MTases_sf"/>
</dbReference>
<dbReference type="KEGG" id="sdeo:D0436_15715"/>
<gene>
    <name evidence="1" type="ORF">D0436_15715</name>
</gene>
<dbReference type="Proteomes" id="UP000321124">
    <property type="component" value="Chromosome"/>
</dbReference>
<dbReference type="SUPFAM" id="SSF53335">
    <property type="entry name" value="S-adenosyl-L-methionine-dependent methyltransferases"/>
    <property type="match status" value="1"/>
</dbReference>
<evidence type="ECO:0000313" key="1">
    <source>
        <dbReference type="EMBL" id="QDZ91789.1"/>
    </source>
</evidence>